<dbReference type="RefSeq" id="WP_039314196.1">
    <property type="nucleotide sequence ID" value="NZ_CP006905.1"/>
</dbReference>
<name>A0A0A7FYJ3_9CLOT</name>
<dbReference type="InterPro" id="IPR015424">
    <property type="entry name" value="PyrdxlP-dep_Trfase"/>
</dbReference>
<comment type="cofactor">
    <cofactor evidence="1">
        <name>pyridoxal 5'-phosphate</name>
        <dbReference type="ChEBI" id="CHEBI:597326"/>
    </cofactor>
</comment>
<protein>
    <submittedName>
        <fullName evidence="4">Allinase family protein</fullName>
    </submittedName>
</protein>
<dbReference type="CDD" id="cd00609">
    <property type="entry name" value="AAT_like"/>
    <property type="match status" value="1"/>
</dbReference>
<dbReference type="Gene3D" id="3.90.1150.10">
    <property type="entry name" value="Aspartate Aminotransferase, domain 1"/>
    <property type="match status" value="1"/>
</dbReference>
<dbReference type="OrthoDB" id="9813612at2"/>
<dbReference type="GO" id="GO:0003824">
    <property type="term" value="F:catalytic activity"/>
    <property type="evidence" value="ECO:0007669"/>
    <property type="project" value="UniProtKB-ARBA"/>
</dbReference>
<dbReference type="Gene3D" id="3.40.640.10">
    <property type="entry name" value="Type I PLP-dependent aspartate aminotransferase-like (Major domain)"/>
    <property type="match status" value="1"/>
</dbReference>
<proteinExistence type="predicted"/>
<dbReference type="Proteomes" id="UP000030635">
    <property type="component" value="Chromosome"/>
</dbReference>
<evidence type="ECO:0000256" key="1">
    <source>
        <dbReference type="ARBA" id="ARBA00001933"/>
    </source>
</evidence>
<dbReference type="Pfam" id="PF00155">
    <property type="entry name" value="Aminotran_1_2"/>
    <property type="match status" value="1"/>
</dbReference>
<dbReference type="HOGENOM" id="CLU_017584_3_2_9"/>
<dbReference type="GO" id="GO:0030170">
    <property type="term" value="F:pyridoxal phosphate binding"/>
    <property type="evidence" value="ECO:0007669"/>
    <property type="project" value="InterPro"/>
</dbReference>
<dbReference type="KEGG" id="cbv:U729_1939"/>
<accession>A0A0A7FYJ3</accession>
<gene>
    <name evidence="4" type="ORF">U729_1939</name>
</gene>
<dbReference type="STRING" id="1561.NPD11_1073"/>
<reference evidence="4 5" key="1">
    <citation type="journal article" date="2015" name="Infect. Genet. Evol.">
        <title>Genomic sequences of six botulinum neurotoxin-producing strains representing three clostridial species illustrate the mobility and diversity of botulinum neurotoxin genes.</title>
        <authorList>
            <person name="Smith T.J."/>
            <person name="Hill K.K."/>
            <person name="Xie G."/>
            <person name="Foley B.T."/>
            <person name="Williamson C.H."/>
            <person name="Foster J.T."/>
            <person name="Johnson S.L."/>
            <person name="Chertkov O."/>
            <person name="Teshima H."/>
            <person name="Gibbons H.S."/>
            <person name="Johnsky L.A."/>
            <person name="Karavis M.A."/>
            <person name="Smith L.A."/>
        </authorList>
    </citation>
    <scope>NUCLEOTIDE SEQUENCE [LARGE SCALE GENOMIC DNA]</scope>
    <source>
        <strain evidence="4">Sullivan</strain>
    </source>
</reference>
<feature type="domain" description="Aminotransferase class I/classII large" evidence="3">
    <location>
        <begin position="22"/>
        <end position="353"/>
    </location>
</feature>
<dbReference type="SUPFAM" id="SSF53383">
    <property type="entry name" value="PLP-dependent transferases"/>
    <property type="match status" value="1"/>
</dbReference>
<evidence type="ECO:0000313" key="5">
    <source>
        <dbReference type="Proteomes" id="UP000030635"/>
    </source>
</evidence>
<dbReference type="InterPro" id="IPR015422">
    <property type="entry name" value="PyrdxlP-dep_Trfase_small"/>
</dbReference>
<keyword evidence="2" id="KW-0663">Pyridoxal phosphate</keyword>
<dbReference type="InterPro" id="IPR015421">
    <property type="entry name" value="PyrdxlP-dep_Trfase_major"/>
</dbReference>
<dbReference type="AlphaFoldDB" id="A0A0A7FYJ3"/>
<keyword evidence="5" id="KW-1185">Reference proteome</keyword>
<dbReference type="EMBL" id="CP006905">
    <property type="protein sequence ID" value="AIY84677.1"/>
    <property type="molecule type" value="Genomic_DNA"/>
</dbReference>
<dbReference type="PANTHER" id="PTHR42885">
    <property type="entry name" value="HISTIDINOL-PHOSPHATE AMINOTRANSFERASE-RELATED"/>
    <property type="match status" value="1"/>
</dbReference>
<sequence>MAIKHGANLFELSKELGIKKDEILDFSSNINPFGASNKAKEAVIKNIDMVSIYPDPEYIELKKSISNYCTSDSEHIILGSGATELISSFISITNPSKALLISPAYSEYERELKKIDCNIVKYFSKKEDGFKINIDKLIEEATKSNYDLIIICNPNNPTGFAFTKEEIEKFLKNFKGNVMVDETYVEFTDKSKYSSSQLVNEYNNLFVIRGTSKFFSTPGIRLGYGLISNGNIRNKILEKLDLWNINILAEIMGTVMFKDYEYIESTVKHMTDEREYLNKELSSIGGIRVYESKGNFILCEIEKENLNADILYASLLKEGIIIRNCSSFEGLNNKFFRVCVLKHEENELLIKKLKSIIK</sequence>
<evidence type="ECO:0000259" key="3">
    <source>
        <dbReference type="Pfam" id="PF00155"/>
    </source>
</evidence>
<dbReference type="eggNOG" id="COG0079">
    <property type="taxonomic scope" value="Bacteria"/>
</dbReference>
<organism evidence="4 5">
    <name type="scientific">Clostridium baratii str. Sullivan</name>
    <dbReference type="NCBI Taxonomy" id="1415775"/>
    <lineage>
        <taxon>Bacteria</taxon>
        <taxon>Bacillati</taxon>
        <taxon>Bacillota</taxon>
        <taxon>Clostridia</taxon>
        <taxon>Eubacteriales</taxon>
        <taxon>Clostridiaceae</taxon>
        <taxon>Clostridium</taxon>
    </lineage>
</organism>
<evidence type="ECO:0000256" key="2">
    <source>
        <dbReference type="ARBA" id="ARBA00022898"/>
    </source>
</evidence>
<dbReference type="PANTHER" id="PTHR42885:SF1">
    <property type="entry name" value="THREONINE-PHOSPHATE DECARBOXYLASE"/>
    <property type="match status" value="1"/>
</dbReference>
<evidence type="ECO:0000313" key="4">
    <source>
        <dbReference type="EMBL" id="AIY84677.1"/>
    </source>
</evidence>
<dbReference type="InterPro" id="IPR004839">
    <property type="entry name" value="Aminotransferase_I/II_large"/>
</dbReference>